<sequence length="110" mass="10676">MGQAEAAPAPAVTAAPAATAVTAGPAKVAAIPALAATAAPADLAASVCPTGSAAPMARKESTGDRSGRLTTVSERAGQPGHGQQNPALHQVVIGNELPLPPVRSAVADQR</sequence>
<reference evidence="2 3" key="1">
    <citation type="journal article" date="2013" name="Genome Announc.">
        <title>Whole-Genome Sequences of Four Clinical Isolates of Mycobacterium tuberculosis from Tamil Nadu, South India.</title>
        <authorList>
            <person name="Narayanan S."/>
            <person name="Deshpande U."/>
        </authorList>
    </citation>
    <scope>NUCLEOTIDE SEQUENCE [LARGE SCALE GENOMIC DNA]</scope>
    <source>
        <strain evidence="2 3">CAS/NITR204</strain>
    </source>
</reference>
<dbReference type="AlphaFoldDB" id="R4M5K4"/>
<name>R4M5K4_MYCTX</name>
<organism evidence="2 3">
    <name type="scientific">Mycobacterium tuberculosis CAS/NITR204</name>
    <dbReference type="NCBI Taxonomy" id="1310114"/>
    <lineage>
        <taxon>Bacteria</taxon>
        <taxon>Bacillati</taxon>
        <taxon>Actinomycetota</taxon>
        <taxon>Actinomycetes</taxon>
        <taxon>Mycobacteriales</taxon>
        <taxon>Mycobacteriaceae</taxon>
        <taxon>Mycobacterium</taxon>
        <taxon>Mycobacterium tuberculosis complex</taxon>
    </lineage>
</organism>
<evidence type="ECO:0000313" key="3">
    <source>
        <dbReference type="Proteomes" id="UP000013548"/>
    </source>
</evidence>
<proteinExistence type="predicted"/>
<dbReference type="Proteomes" id="UP000013548">
    <property type="component" value="Chromosome"/>
</dbReference>
<dbReference type="HOGENOM" id="CLU_2437699_0_0_11"/>
<dbReference type="BioCyc" id="MTUB1310114:G13A2-1488-MONOMER"/>
<evidence type="ECO:0000313" key="2">
    <source>
        <dbReference type="EMBL" id="AGL26924.1"/>
    </source>
</evidence>
<dbReference type="EMBL" id="CP005386">
    <property type="protein sequence ID" value="AGL26924.1"/>
    <property type="molecule type" value="Genomic_DNA"/>
</dbReference>
<protein>
    <submittedName>
        <fullName evidence="2">Uncharacterized protein</fullName>
    </submittedName>
</protein>
<feature type="compositionally biased region" description="Basic and acidic residues" evidence="1">
    <location>
        <begin position="57"/>
        <end position="67"/>
    </location>
</feature>
<feature type="region of interest" description="Disordered" evidence="1">
    <location>
        <begin position="52"/>
        <end position="87"/>
    </location>
</feature>
<accession>R4M5K4</accession>
<dbReference type="PATRIC" id="fig|1310114.3.peg.2101"/>
<evidence type="ECO:0000256" key="1">
    <source>
        <dbReference type="SAM" id="MobiDB-lite"/>
    </source>
</evidence>
<dbReference type="KEGG" id="mtuc:J113_10050"/>
<gene>
    <name evidence="2" type="ORF">J113_10050</name>
</gene>